<organism evidence="2">
    <name type="scientific">Gaeavirus sp</name>
    <dbReference type="NCBI Taxonomy" id="2487767"/>
    <lineage>
        <taxon>Viruses</taxon>
        <taxon>Varidnaviria</taxon>
        <taxon>Bamfordvirae</taxon>
        <taxon>Nucleocytoviricota</taxon>
        <taxon>Megaviricetes</taxon>
        <taxon>Imitervirales</taxon>
        <taxon>Mimiviridae</taxon>
        <taxon>Klosneuvirinae</taxon>
    </lineage>
</organism>
<evidence type="ECO:0000256" key="1">
    <source>
        <dbReference type="ARBA" id="ARBA00022737"/>
    </source>
</evidence>
<evidence type="ECO:0000313" key="2">
    <source>
        <dbReference type="EMBL" id="AYV80345.1"/>
    </source>
</evidence>
<dbReference type="InterPro" id="IPR051251">
    <property type="entry name" value="STK_FNIP-Repeat"/>
</dbReference>
<dbReference type="PANTHER" id="PTHR32134">
    <property type="entry name" value="FNIP REPEAT-CONTAINING PROTEIN"/>
    <property type="match status" value="1"/>
</dbReference>
<protein>
    <submittedName>
        <fullName evidence="2">Uncharacterized protein</fullName>
    </submittedName>
</protein>
<accession>A0A3G4ZZJ3</accession>
<proteinExistence type="predicted"/>
<keyword evidence="1" id="KW-0677">Repeat</keyword>
<name>A0A3G4ZZJ3_9VIRU</name>
<reference evidence="2" key="1">
    <citation type="submission" date="2018-10" db="EMBL/GenBank/DDBJ databases">
        <title>Hidden diversity of soil giant viruses.</title>
        <authorList>
            <person name="Schulz F."/>
            <person name="Alteio L."/>
            <person name="Goudeau D."/>
            <person name="Ryan E.M."/>
            <person name="Malmstrom R.R."/>
            <person name="Blanchard J."/>
            <person name="Woyke T."/>
        </authorList>
    </citation>
    <scope>NUCLEOTIDE SEQUENCE</scope>
    <source>
        <strain evidence="2">GAV1</strain>
    </source>
</reference>
<dbReference type="PANTHER" id="PTHR32134:SF92">
    <property type="entry name" value="FNIP REPEAT-CONTAINING PROTEIN"/>
    <property type="match status" value="1"/>
</dbReference>
<gene>
    <name evidence="2" type="ORF">Gaeavirus35_5</name>
</gene>
<sequence>MHRQFEKYRTFDEIENFTRTTIHKITVIHTEFDIPMGQCGMYSDDNVFYICVTHFEQNLQKYKFVTTIKRISFSIMNESFSDLTPFINLEEITVNVGITNISNLIMPNSLNTLHIHDDCSLADVTIPSNLKILILGIHFKNSLTNVKFPDALEEIDIWTGKSLTGSILPKFLKKITIHSQECLTALNDMILPTSLQTLDLQISRLQHKTSIPSNFINVRTDARFIPNLIFPSSITKLCITTSIRTLNNLPNGLEELEIIDVSDDVTNLPSSITKIIINSPHVILSKFKRIPYGCVVMNANGNILLK</sequence>
<dbReference type="EMBL" id="MK072233">
    <property type="protein sequence ID" value="AYV80345.1"/>
    <property type="molecule type" value="Genomic_DNA"/>
</dbReference>